<dbReference type="PANTHER" id="PTHR34556">
    <property type="match status" value="1"/>
</dbReference>
<evidence type="ECO:0000259" key="3">
    <source>
        <dbReference type="Pfam" id="PF20429"/>
    </source>
</evidence>
<dbReference type="STRING" id="3880.G7IWV1"/>
<name>G7IWV1_MEDTR</name>
<evidence type="ECO:0000313" key="5">
    <source>
        <dbReference type="EMBL" id="RHN66285.1"/>
    </source>
</evidence>
<dbReference type="InterPro" id="IPR046761">
    <property type="entry name" value="Tab2-like_C"/>
</dbReference>
<dbReference type="AlphaFoldDB" id="G7IWV1"/>
<dbReference type="OrthoDB" id="3833at2759"/>
<dbReference type="InterPro" id="IPR009472">
    <property type="entry name" value="Tab2-like"/>
</dbReference>
<protein>
    <submittedName>
        <fullName evidence="4">PsaB RNA-binding protein</fullName>
    </submittedName>
</protein>
<evidence type="ECO:0000256" key="1">
    <source>
        <dbReference type="SAM" id="MobiDB-lite"/>
    </source>
</evidence>
<organism evidence="4 7">
    <name type="scientific">Medicago truncatula</name>
    <name type="common">Barrel medic</name>
    <name type="synonym">Medicago tribuloides</name>
    <dbReference type="NCBI Taxonomy" id="3880"/>
    <lineage>
        <taxon>Eukaryota</taxon>
        <taxon>Viridiplantae</taxon>
        <taxon>Streptophyta</taxon>
        <taxon>Embryophyta</taxon>
        <taxon>Tracheophyta</taxon>
        <taxon>Spermatophyta</taxon>
        <taxon>Magnoliopsida</taxon>
        <taxon>eudicotyledons</taxon>
        <taxon>Gunneridae</taxon>
        <taxon>Pentapetalae</taxon>
        <taxon>rosids</taxon>
        <taxon>fabids</taxon>
        <taxon>Fabales</taxon>
        <taxon>Fabaceae</taxon>
        <taxon>Papilionoideae</taxon>
        <taxon>50 kb inversion clade</taxon>
        <taxon>NPAAA clade</taxon>
        <taxon>Hologalegina</taxon>
        <taxon>IRL clade</taxon>
        <taxon>Trifolieae</taxon>
        <taxon>Medicago</taxon>
    </lineage>
</organism>
<dbReference type="HOGENOM" id="CLU_058545_1_0_1"/>
<dbReference type="KEGG" id="mtr:11443810"/>
<dbReference type="OMA" id="FFRRQMN"/>
<dbReference type="GO" id="GO:0003723">
    <property type="term" value="F:RNA binding"/>
    <property type="evidence" value="ECO:0007669"/>
    <property type="project" value="InterPro"/>
</dbReference>
<dbReference type="PaxDb" id="3880-AES69514"/>
<dbReference type="Proteomes" id="UP000265566">
    <property type="component" value="Chromosome 3"/>
</dbReference>
<proteinExistence type="predicted"/>
<gene>
    <name evidence="6" type="primary">11443810</name>
    <name evidence="4" type="ordered locus">MTR_3g030950</name>
    <name evidence="5" type="ORF">MtrunA17_Chr3g0089201</name>
</gene>
<evidence type="ECO:0000313" key="6">
    <source>
        <dbReference type="EnsemblPlants" id="AES69514"/>
    </source>
</evidence>
<dbReference type="Gramene" id="rna14235">
    <property type="protein sequence ID" value="RHN66285.1"/>
    <property type="gene ID" value="gene14235"/>
</dbReference>
<evidence type="ECO:0000259" key="2">
    <source>
        <dbReference type="Pfam" id="PF06485"/>
    </source>
</evidence>
<evidence type="ECO:0000313" key="7">
    <source>
        <dbReference type="Proteomes" id="UP000002051"/>
    </source>
</evidence>
<reference evidence="4 7" key="2">
    <citation type="journal article" date="2014" name="BMC Genomics">
        <title>An improved genome release (version Mt4.0) for the model legume Medicago truncatula.</title>
        <authorList>
            <person name="Tang H."/>
            <person name="Krishnakumar V."/>
            <person name="Bidwell S."/>
            <person name="Rosen B."/>
            <person name="Chan A."/>
            <person name="Zhou S."/>
            <person name="Gentzbittel L."/>
            <person name="Childs K.L."/>
            <person name="Yandell M."/>
            <person name="Gundlach H."/>
            <person name="Mayer K.F."/>
            <person name="Schwartz D.C."/>
            <person name="Town C.D."/>
        </authorList>
    </citation>
    <scope>GENOME REANNOTATION</scope>
    <source>
        <strain evidence="6 7">cv. Jemalong A17</strain>
    </source>
</reference>
<feature type="compositionally biased region" description="Acidic residues" evidence="1">
    <location>
        <begin position="66"/>
        <end position="77"/>
    </location>
</feature>
<dbReference type="eggNOG" id="ENOG502QVJR">
    <property type="taxonomic scope" value="Eukaryota"/>
</dbReference>
<dbReference type="PANTHER" id="PTHR34556:SF2">
    <property type="entry name" value="PROTEIN TAB2 HOMOLOG, CHLOROPLASTIC"/>
    <property type="match status" value="1"/>
</dbReference>
<dbReference type="EnsemblPlants" id="AES69514">
    <property type="protein sequence ID" value="AES69514"/>
    <property type="gene ID" value="MTR_3g030950"/>
</dbReference>
<sequence length="380" mass="42566">MATLSFNSTRIKTPSFNYTNPIITTKLSSSKPIIKFPFSSNKNHFLKLQISSVSETSSTTTTQKDIEEEEEEEEEKEDPTAETCYLDPEADPDSILSWELDFCSRPILDARGKKLWELVVCDKSLSLQYTKYFPNNVINSITLKDSIVAICDDLDLPVPRNIRFFRSQMQTIITKACKELGIRALPSKRCLSLLLWLEERYETVYTKHPGFQKGSKPLLPLDNPFATKLPEDLFGERWAFVQLPYSAVRAEASASEERFGYGSGLDLDLLGIEIDEKTLIPGLAVASSRAKILSAFMNGLELCSIETDTARSNLTLSVGISTRYVYATYKKSPTSTKEAEAWEAAKKASGGLHFLAIQDELDSEDCIGFWLLLDLPPPPV</sequence>
<evidence type="ECO:0000313" key="4">
    <source>
        <dbReference type="EMBL" id="AES69514.1"/>
    </source>
</evidence>
<accession>G7IWV1</accession>
<dbReference type="GO" id="GO:0009658">
    <property type="term" value="P:chloroplast organization"/>
    <property type="evidence" value="ECO:0000318"/>
    <property type="project" value="GO_Central"/>
</dbReference>
<feature type="domain" description="RNA-binding protein Tab2-like N-terminal" evidence="2">
    <location>
        <begin position="98"/>
        <end position="200"/>
    </location>
</feature>
<dbReference type="EMBL" id="CM001219">
    <property type="protein sequence ID" value="AES69514.1"/>
    <property type="molecule type" value="Genomic_DNA"/>
</dbReference>
<dbReference type="Pfam" id="PF20429">
    <property type="entry name" value="Tab2-like_C"/>
    <property type="match status" value="1"/>
</dbReference>
<dbReference type="Proteomes" id="UP000002051">
    <property type="component" value="Chromosome 3"/>
</dbReference>
<dbReference type="EMBL" id="PSQE01000003">
    <property type="protein sequence ID" value="RHN66285.1"/>
    <property type="molecule type" value="Genomic_DNA"/>
</dbReference>
<reference evidence="4 7" key="1">
    <citation type="journal article" date="2011" name="Nature">
        <title>The Medicago genome provides insight into the evolution of rhizobial symbioses.</title>
        <authorList>
            <person name="Young N.D."/>
            <person name="Debelle F."/>
            <person name="Oldroyd G.E."/>
            <person name="Geurts R."/>
            <person name="Cannon S.B."/>
            <person name="Udvardi M.K."/>
            <person name="Benedito V.A."/>
            <person name="Mayer K.F."/>
            <person name="Gouzy J."/>
            <person name="Schoof H."/>
            <person name="Van de Peer Y."/>
            <person name="Proost S."/>
            <person name="Cook D.R."/>
            <person name="Meyers B.C."/>
            <person name="Spannagl M."/>
            <person name="Cheung F."/>
            <person name="De Mita S."/>
            <person name="Krishnakumar V."/>
            <person name="Gundlach H."/>
            <person name="Zhou S."/>
            <person name="Mudge J."/>
            <person name="Bharti A.K."/>
            <person name="Murray J.D."/>
            <person name="Naoumkina M.A."/>
            <person name="Rosen B."/>
            <person name="Silverstein K.A."/>
            <person name="Tang H."/>
            <person name="Rombauts S."/>
            <person name="Zhao P.X."/>
            <person name="Zhou P."/>
            <person name="Barbe V."/>
            <person name="Bardou P."/>
            <person name="Bechner M."/>
            <person name="Bellec A."/>
            <person name="Berger A."/>
            <person name="Berges H."/>
            <person name="Bidwell S."/>
            <person name="Bisseling T."/>
            <person name="Choisne N."/>
            <person name="Couloux A."/>
            <person name="Denny R."/>
            <person name="Deshpande S."/>
            <person name="Dai X."/>
            <person name="Doyle J.J."/>
            <person name="Dudez A.M."/>
            <person name="Farmer A.D."/>
            <person name="Fouteau S."/>
            <person name="Franken C."/>
            <person name="Gibelin C."/>
            <person name="Gish J."/>
            <person name="Goldstein S."/>
            <person name="Gonzalez A.J."/>
            <person name="Green P.J."/>
            <person name="Hallab A."/>
            <person name="Hartog M."/>
            <person name="Hua A."/>
            <person name="Humphray S.J."/>
            <person name="Jeong D.H."/>
            <person name="Jing Y."/>
            <person name="Jocker A."/>
            <person name="Kenton S.M."/>
            <person name="Kim D.J."/>
            <person name="Klee K."/>
            <person name="Lai H."/>
            <person name="Lang C."/>
            <person name="Lin S."/>
            <person name="Macmil S.L."/>
            <person name="Magdelenat G."/>
            <person name="Matthews L."/>
            <person name="McCorrison J."/>
            <person name="Monaghan E.L."/>
            <person name="Mun J.H."/>
            <person name="Najar F.Z."/>
            <person name="Nicholson C."/>
            <person name="Noirot C."/>
            <person name="O'Bleness M."/>
            <person name="Paule C.R."/>
            <person name="Poulain J."/>
            <person name="Prion F."/>
            <person name="Qin B."/>
            <person name="Qu C."/>
            <person name="Retzel E.F."/>
            <person name="Riddle C."/>
            <person name="Sallet E."/>
            <person name="Samain S."/>
            <person name="Samson N."/>
            <person name="Sanders I."/>
            <person name="Saurat O."/>
            <person name="Scarpelli C."/>
            <person name="Schiex T."/>
            <person name="Segurens B."/>
            <person name="Severin A.J."/>
            <person name="Sherrier D.J."/>
            <person name="Shi R."/>
            <person name="Sims S."/>
            <person name="Singer S.R."/>
            <person name="Sinharoy S."/>
            <person name="Sterck L."/>
            <person name="Viollet A."/>
            <person name="Wang B.B."/>
            <person name="Wang K."/>
            <person name="Wang M."/>
            <person name="Wang X."/>
            <person name="Warfsmann J."/>
            <person name="Weissenbach J."/>
            <person name="White D.D."/>
            <person name="White J.D."/>
            <person name="Wiley G.B."/>
            <person name="Wincker P."/>
            <person name="Xing Y."/>
            <person name="Yang L."/>
            <person name="Yao Z."/>
            <person name="Ying F."/>
            <person name="Zhai J."/>
            <person name="Zhou L."/>
            <person name="Zuber A."/>
            <person name="Denarie J."/>
            <person name="Dixon R.A."/>
            <person name="May G.D."/>
            <person name="Schwartz D.C."/>
            <person name="Rogers J."/>
            <person name="Quetier F."/>
            <person name="Town C.D."/>
            <person name="Roe B.A."/>
        </authorList>
    </citation>
    <scope>NUCLEOTIDE SEQUENCE [LARGE SCALE GENOMIC DNA]</scope>
    <source>
        <strain evidence="4">A17</strain>
        <strain evidence="6 7">cv. Jemalong A17</strain>
    </source>
</reference>
<feature type="region of interest" description="Disordered" evidence="1">
    <location>
        <begin position="57"/>
        <end position="84"/>
    </location>
</feature>
<feature type="domain" description="RNA-binding protein Tab2/Atab2 C-terminal" evidence="3">
    <location>
        <begin position="218"/>
        <end position="372"/>
    </location>
</feature>
<dbReference type="Pfam" id="PF06485">
    <property type="entry name" value="Tab2-like_N"/>
    <property type="match status" value="1"/>
</dbReference>
<dbReference type="GO" id="GO:0048564">
    <property type="term" value="P:photosystem I assembly"/>
    <property type="evidence" value="ECO:0000318"/>
    <property type="project" value="GO_Central"/>
</dbReference>
<reference evidence="5" key="4">
    <citation type="journal article" date="2018" name="Nat. Plants">
        <title>Whole-genome landscape of Medicago truncatula symbiotic genes.</title>
        <authorList>
            <person name="Pecrix Y."/>
            <person name="Gamas P."/>
            <person name="Carrere S."/>
        </authorList>
    </citation>
    <scope>NUCLEOTIDE SEQUENCE</scope>
    <source>
        <tissue evidence="5">Leaves</tissue>
    </source>
</reference>
<reference evidence="6" key="3">
    <citation type="submission" date="2015-04" db="UniProtKB">
        <authorList>
            <consortium name="EnsemblPlants"/>
        </authorList>
    </citation>
    <scope>IDENTIFICATION</scope>
    <source>
        <strain evidence="6">cv. Jemalong A17</strain>
    </source>
</reference>
<keyword evidence="7" id="KW-1185">Reference proteome</keyword>
<dbReference type="InterPro" id="IPR046760">
    <property type="entry name" value="Tab2-like_N"/>
</dbReference>